<reference evidence="1 2" key="1">
    <citation type="journal article" date="2020" name="Nat. Commun.">
        <title>Genome of Tripterygium wilfordii and identification of cytochrome P450 involved in triptolide biosynthesis.</title>
        <authorList>
            <person name="Tu L."/>
            <person name="Su P."/>
            <person name="Zhang Z."/>
            <person name="Gao L."/>
            <person name="Wang J."/>
            <person name="Hu T."/>
            <person name="Zhou J."/>
            <person name="Zhang Y."/>
            <person name="Zhao Y."/>
            <person name="Liu Y."/>
            <person name="Song Y."/>
            <person name="Tong Y."/>
            <person name="Lu Y."/>
            <person name="Yang J."/>
            <person name="Xu C."/>
            <person name="Jia M."/>
            <person name="Peters R.J."/>
            <person name="Huang L."/>
            <person name="Gao W."/>
        </authorList>
    </citation>
    <scope>NUCLEOTIDE SEQUENCE [LARGE SCALE GENOMIC DNA]</scope>
    <source>
        <strain evidence="2">cv. XIE 37</strain>
        <tissue evidence="1">Leaf</tissue>
    </source>
</reference>
<evidence type="ECO:0000313" key="2">
    <source>
        <dbReference type="Proteomes" id="UP000593562"/>
    </source>
</evidence>
<dbReference type="AlphaFoldDB" id="A0A7J7D0W6"/>
<evidence type="ECO:0000313" key="1">
    <source>
        <dbReference type="EMBL" id="KAF5740012.1"/>
    </source>
</evidence>
<dbReference type="PANTHER" id="PTHR33905:SF1">
    <property type="entry name" value="CST COMPLEX SUBUNIT TEN1"/>
    <property type="match status" value="1"/>
</dbReference>
<name>A0A7J7D0W6_TRIWF</name>
<dbReference type="InterPro" id="IPR012340">
    <property type="entry name" value="NA-bd_OB-fold"/>
</dbReference>
<dbReference type="Gene3D" id="2.40.50.140">
    <property type="entry name" value="Nucleic acid-binding proteins"/>
    <property type="match status" value="1"/>
</dbReference>
<dbReference type="EMBL" id="JAAARO010000011">
    <property type="protein sequence ID" value="KAF5740012.1"/>
    <property type="molecule type" value="Genomic_DNA"/>
</dbReference>
<dbReference type="GO" id="GO:0003697">
    <property type="term" value="F:single-stranded DNA binding"/>
    <property type="evidence" value="ECO:0007669"/>
    <property type="project" value="InterPro"/>
</dbReference>
<comment type="caution">
    <text evidence="1">The sequence shown here is derived from an EMBL/GenBank/DDBJ whole genome shotgun (WGS) entry which is preliminary data.</text>
</comment>
<dbReference type="GO" id="GO:1990879">
    <property type="term" value="C:CST complex"/>
    <property type="evidence" value="ECO:0007669"/>
    <property type="project" value="InterPro"/>
</dbReference>
<dbReference type="Proteomes" id="UP000593562">
    <property type="component" value="Unassembled WGS sequence"/>
</dbReference>
<proteinExistence type="predicted"/>
<dbReference type="GO" id="GO:0010521">
    <property type="term" value="F:telomerase inhibitor activity"/>
    <property type="evidence" value="ECO:0007669"/>
    <property type="project" value="TreeGrafter"/>
</dbReference>
<dbReference type="InParanoid" id="A0A7J7D0W6"/>
<dbReference type="GO" id="GO:0032211">
    <property type="term" value="P:negative regulation of telomere maintenance via telomerase"/>
    <property type="evidence" value="ECO:0007669"/>
    <property type="project" value="TreeGrafter"/>
</dbReference>
<organism evidence="1 2">
    <name type="scientific">Tripterygium wilfordii</name>
    <name type="common">Thunder God vine</name>
    <dbReference type="NCBI Taxonomy" id="458696"/>
    <lineage>
        <taxon>Eukaryota</taxon>
        <taxon>Viridiplantae</taxon>
        <taxon>Streptophyta</taxon>
        <taxon>Embryophyta</taxon>
        <taxon>Tracheophyta</taxon>
        <taxon>Spermatophyta</taxon>
        <taxon>Magnoliopsida</taxon>
        <taxon>eudicotyledons</taxon>
        <taxon>Gunneridae</taxon>
        <taxon>Pentapetalae</taxon>
        <taxon>rosids</taxon>
        <taxon>fabids</taxon>
        <taxon>Celastrales</taxon>
        <taxon>Celastraceae</taxon>
        <taxon>Tripterygium</taxon>
    </lineage>
</organism>
<accession>A0A7J7D0W6</accession>
<dbReference type="PANTHER" id="PTHR33905">
    <property type="entry name" value="CST COMPLEX SUBUNIT TEN1"/>
    <property type="match status" value="1"/>
</dbReference>
<dbReference type="InterPro" id="IPR029146">
    <property type="entry name" value="Ten1_animal_plant"/>
</dbReference>
<gene>
    <name evidence="1" type="ORF">HS088_TW11G00075</name>
</gene>
<sequence length="101" mass="11303">METHVMKSGPMGHWLLFRSFSHLHRSSASLRVTGKIQDYSAETAIAIVAEEGAVLKINTEHLRDISFRVALFTSPLLNSSFSLMMRLSCRHAWVGMLTALT</sequence>
<dbReference type="GO" id="GO:0042162">
    <property type="term" value="F:telomeric DNA binding"/>
    <property type="evidence" value="ECO:0007669"/>
    <property type="project" value="TreeGrafter"/>
</dbReference>
<protein>
    <submittedName>
        <fullName evidence="1">CST complex subunit TEN1</fullName>
    </submittedName>
</protein>
<keyword evidence="2" id="KW-1185">Reference proteome</keyword>